<protein>
    <submittedName>
        <fullName evidence="1">Histidine ammonia-lyase</fullName>
    </submittedName>
</protein>
<organism evidence="1 2">
    <name type="scientific">Oleomonas cavernae</name>
    <dbReference type="NCBI Taxonomy" id="2320859"/>
    <lineage>
        <taxon>Bacteria</taxon>
        <taxon>Pseudomonadati</taxon>
        <taxon>Pseudomonadota</taxon>
        <taxon>Alphaproteobacteria</taxon>
        <taxon>Acetobacterales</taxon>
        <taxon>Acetobacteraceae</taxon>
        <taxon>Oleomonas</taxon>
    </lineage>
</organism>
<dbReference type="Gene3D" id="1.20.200.10">
    <property type="entry name" value="Fumarase/aspartase (Central domain)"/>
    <property type="match status" value="1"/>
</dbReference>
<proteinExistence type="predicted"/>
<dbReference type="CDD" id="cd00332">
    <property type="entry name" value="PAL-HAL"/>
    <property type="match status" value="1"/>
</dbReference>
<dbReference type="Proteomes" id="UP000284605">
    <property type="component" value="Unassembled WGS sequence"/>
</dbReference>
<evidence type="ECO:0000313" key="1">
    <source>
        <dbReference type="EMBL" id="RJF87837.1"/>
    </source>
</evidence>
<dbReference type="EMBL" id="QYUK01000011">
    <property type="protein sequence ID" value="RJF87837.1"/>
    <property type="molecule type" value="Genomic_DNA"/>
</dbReference>
<sequence>MTDIERDASLNWRDVAAVAQGARLTLSPAARARIGQARTIVETIVARQIRAYGVNTGVGALCDVVVDIPKQRELSRNLLMSHACGVGDPLGTAETRAIIAAQVNNFAHGHSGVRLAVVEQMLALLAGDCSPEVPGRGSVGYLTHMAHIGLVLIGEGTAIHQGARVTGGDALKALGLAPLVLEAKEGLSLVNGTPCATGLASLVLARSRRLLDWADAAAAMSFENLHGQPAAYAAKSLTLRASPGLLTVGERLRALIEGSEILAAAVGKRTQDAISLRAVPHVHGAARDTFDHAAAVVDRELAAVTDNPLVAGTPQAPEVFSQAHAMGAAIGLAMDNLGIAIAEVAAMSERRLDRLVNPLVSGLPAFLAADGGACSGFMIAQYTAVSLVAQNRRLAAPASLDGGVTSGLQEDHLCHATPAAFKALEILDNAERILGLELLATAQAYELQATAARRAPGTDAVYRLMRSAVAPYADDRPLAGDMERARDLVRHTDLGHD</sequence>
<dbReference type="InterPro" id="IPR001106">
    <property type="entry name" value="Aromatic_Lyase"/>
</dbReference>
<dbReference type="AlphaFoldDB" id="A0A418WCS2"/>
<keyword evidence="2" id="KW-1185">Reference proteome</keyword>
<dbReference type="InterPro" id="IPR024083">
    <property type="entry name" value="Fumarase/histidase_N"/>
</dbReference>
<gene>
    <name evidence="1" type="ORF">D3874_13050</name>
</gene>
<dbReference type="Gene3D" id="1.10.275.10">
    <property type="entry name" value="Fumarase/aspartase (N-terminal domain)"/>
    <property type="match status" value="1"/>
</dbReference>
<reference evidence="1 2" key="1">
    <citation type="submission" date="2018-09" db="EMBL/GenBank/DDBJ databases">
        <authorList>
            <person name="Zhu H."/>
        </authorList>
    </citation>
    <scope>NUCLEOTIDE SEQUENCE [LARGE SCALE GENOMIC DNA]</scope>
    <source>
        <strain evidence="1 2">K1W22B-8</strain>
    </source>
</reference>
<comment type="caution">
    <text evidence="1">The sequence shown here is derived from an EMBL/GenBank/DDBJ whole genome shotgun (WGS) entry which is preliminary data.</text>
</comment>
<dbReference type="OrthoDB" id="9806955at2"/>
<dbReference type="SUPFAM" id="SSF48557">
    <property type="entry name" value="L-aspartase-like"/>
    <property type="match status" value="1"/>
</dbReference>
<dbReference type="InterPro" id="IPR008948">
    <property type="entry name" value="L-Aspartase-like"/>
</dbReference>
<dbReference type="RefSeq" id="WP_119778471.1">
    <property type="nucleotide sequence ID" value="NZ_QYUK01000011.1"/>
</dbReference>
<accession>A0A418WCS2</accession>
<keyword evidence="1" id="KW-0456">Lyase</keyword>
<dbReference type="GO" id="GO:0016841">
    <property type="term" value="F:ammonia-lyase activity"/>
    <property type="evidence" value="ECO:0007669"/>
    <property type="project" value="UniProtKB-ARBA"/>
</dbReference>
<dbReference type="PANTHER" id="PTHR10362">
    <property type="entry name" value="HISTIDINE AMMONIA-LYASE"/>
    <property type="match status" value="1"/>
</dbReference>
<dbReference type="Pfam" id="PF00221">
    <property type="entry name" value="Lyase_aromatic"/>
    <property type="match status" value="1"/>
</dbReference>
<evidence type="ECO:0000313" key="2">
    <source>
        <dbReference type="Proteomes" id="UP000284605"/>
    </source>
</evidence>
<name>A0A418WCS2_9PROT</name>